<feature type="transmembrane region" description="Helical" evidence="5">
    <location>
        <begin position="253"/>
        <end position="274"/>
    </location>
</feature>
<dbReference type="Gene3D" id="1.50.10.150">
    <property type="entry name" value="Voltage-dependent anion channel"/>
    <property type="match status" value="1"/>
</dbReference>
<dbReference type="Proteomes" id="UP001611415">
    <property type="component" value="Unassembled WGS sequence"/>
</dbReference>
<name>A0ABW7X1G8_9NOCA</name>
<protein>
    <submittedName>
        <fullName evidence="6">Tellurite resistance/C4-dicarboxylate transporter family protein</fullName>
    </submittedName>
</protein>
<feature type="transmembrane region" description="Helical" evidence="5">
    <location>
        <begin position="12"/>
        <end position="31"/>
    </location>
</feature>
<evidence type="ECO:0000256" key="3">
    <source>
        <dbReference type="ARBA" id="ARBA00022989"/>
    </source>
</evidence>
<organism evidence="6 7">
    <name type="scientific">Nocardia xishanensis</name>
    <dbReference type="NCBI Taxonomy" id="238964"/>
    <lineage>
        <taxon>Bacteria</taxon>
        <taxon>Bacillati</taxon>
        <taxon>Actinomycetota</taxon>
        <taxon>Actinomycetes</taxon>
        <taxon>Mycobacteriales</taxon>
        <taxon>Nocardiaceae</taxon>
        <taxon>Nocardia</taxon>
    </lineage>
</organism>
<feature type="transmembrane region" description="Helical" evidence="5">
    <location>
        <begin position="154"/>
        <end position="175"/>
    </location>
</feature>
<keyword evidence="4 5" id="KW-0472">Membrane</keyword>
<dbReference type="EMBL" id="JBIRYO010000009">
    <property type="protein sequence ID" value="MFI2474962.1"/>
    <property type="molecule type" value="Genomic_DNA"/>
</dbReference>
<feature type="transmembrane region" description="Helical" evidence="5">
    <location>
        <begin position="96"/>
        <end position="115"/>
    </location>
</feature>
<proteinExistence type="predicted"/>
<evidence type="ECO:0000256" key="2">
    <source>
        <dbReference type="ARBA" id="ARBA00022692"/>
    </source>
</evidence>
<feature type="transmembrane region" description="Helical" evidence="5">
    <location>
        <begin position="218"/>
        <end position="241"/>
    </location>
</feature>
<comment type="subcellular location">
    <subcellularLocation>
        <location evidence="1">Membrane</location>
        <topology evidence="1">Multi-pass membrane protein</topology>
    </subcellularLocation>
</comment>
<sequence>MAQRWWQELPPAAGAFVMATGIVSIGLHLTGYEVLSWIWLTIACVVWALLAIDFVTRFVRDRPRWTSEADTPPALTAVAATTVLGTRISLLGWQAVAALLLVVAAVEWPVLLTTVLRHWHRRMPGAVFLVCVSTQGVAVLSATLAIALDLDRLLYVALVFFTLGLCLYLAAFAYFDVGQVWTGAGDHWVATGALAISALAGAKLVAAHRWTGVTQDVLRVTTLIVLGLNLFGYAVLLLAEAVRPRRKYDIRRWATVFPLGMTSVAAFSTGAAIDAAGLRLLGRLLLVIAVGAWLLTVVALLTDRTTFAPNRAR</sequence>
<feature type="transmembrane region" description="Helical" evidence="5">
    <location>
        <begin position="280"/>
        <end position="301"/>
    </location>
</feature>
<evidence type="ECO:0000313" key="6">
    <source>
        <dbReference type="EMBL" id="MFI2474962.1"/>
    </source>
</evidence>
<keyword evidence="3 5" id="KW-1133">Transmembrane helix</keyword>
<evidence type="ECO:0000256" key="5">
    <source>
        <dbReference type="SAM" id="Phobius"/>
    </source>
</evidence>
<reference evidence="6 7" key="1">
    <citation type="submission" date="2024-10" db="EMBL/GenBank/DDBJ databases">
        <title>The Natural Products Discovery Center: Release of the First 8490 Sequenced Strains for Exploring Actinobacteria Biosynthetic Diversity.</title>
        <authorList>
            <person name="Kalkreuter E."/>
            <person name="Kautsar S.A."/>
            <person name="Yang D."/>
            <person name="Bader C.D."/>
            <person name="Teijaro C.N."/>
            <person name="Fluegel L."/>
            <person name="Davis C.M."/>
            <person name="Simpson J.R."/>
            <person name="Lauterbach L."/>
            <person name="Steele A.D."/>
            <person name="Gui C."/>
            <person name="Meng S."/>
            <person name="Li G."/>
            <person name="Viehrig K."/>
            <person name="Ye F."/>
            <person name="Su P."/>
            <person name="Kiefer A.F."/>
            <person name="Nichols A."/>
            <person name="Cepeda A.J."/>
            <person name="Yan W."/>
            <person name="Fan B."/>
            <person name="Jiang Y."/>
            <person name="Adhikari A."/>
            <person name="Zheng C.-J."/>
            <person name="Schuster L."/>
            <person name="Cowan T.M."/>
            <person name="Smanski M.J."/>
            <person name="Chevrette M.G."/>
            <person name="De Carvalho L.P.S."/>
            <person name="Shen B."/>
        </authorList>
    </citation>
    <scope>NUCLEOTIDE SEQUENCE [LARGE SCALE GENOMIC DNA]</scope>
    <source>
        <strain evidence="6 7">NPDC019275</strain>
    </source>
</reference>
<accession>A0ABW7X1G8</accession>
<evidence type="ECO:0000256" key="1">
    <source>
        <dbReference type="ARBA" id="ARBA00004141"/>
    </source>
</evidence>
<evidence type="ECO:0000313" key="7">
    <source>
        <dbReference type="Proteomes" id="UP001611415"/>
    </source>
</evidence>
<feature type="transmembrane region" description="Helical" evidence="5">
    <location>
        <begin position="187"/>
        <end position="206"/>
    </location>
</feature>
<gene>
    <name evidence="6" type="ORF">ACH49W_16425</name>
</gene>
<dbReference type="CDD" id="cd09319">
    <property type="entry name" value="TDT_like_1"/>
    <property type="match status" value="1"/>
</dbReference>
<dbReference type="InterPro" id="IPR038665">
    <property type="entry name" value="Voltage-dep_anion_channel_sf"/>
</dbReference>
<dbReference type="Pfam" id="PF03595">
    <property type="entry name" value="SLAC1"/>
    <property type="match status" value="1"/>
</dbReference>
<keyword evidence="7" id="KW-1185">Reference proteome</keyword>
<dbReference type="InterPro" id="IPR004695">
    <property type="entry name" value="SLAC1/Mae1/Ssu1/TehA"/>
</dbReference>
<feature type="transmembrane region" description="Helical" evidence="5">
    <location>
        <begin position="127"/>
        <end position="148"/>
    </location>
</feature>
<evidence type="ECO:0000256" key="4">
    <source>
        <dbReference type="ARBA" id="ARBA00023136"/>
    </source>
</evidence>
<comment type="caution">
    <text evidence="6">The sequence shown here is derived from an EMBL/GenBank/DDBJ whole genome shotgun (WGS) entry which is preliminary data.</text>
</comment>
<feature type="transmembrane region" description="Helical" evidence="5">
    <location>
        <begin position="37"/>
        <end position="59"/>
    </location>
</feature>
<keyword evidence="2 5" id="KW-0812">Transmembrane</keyword>
<dbReference type="RefSeq" id="WP_357404352.1">
    <property type="nucleotide sequence ID" value="NZ_JBEYCD010000005.1"/>
</dbReference>